<organism evidence="2 3">
    <name type="scientific">Caballeronia glebae</name>
    <dbReference type="NCBI Taxonomy" id="1777143"/>
    <lineage>
        <taxon>Bacteria</taxon>
        <taxon>Pseudomonadati</taxon>
        <taxon>Pseudomonadota</taxon>
        <taxon>Betaproteobacteria</taxon>
        <taxon>Burkholderiales</taxon>
        <taxon>Burkholderiaceae</taxon>
        <taxon>Caballeronia</taxon>
    </lineage>
</organism>
<dbReference type="Pfam" id="PF13665">
    <property type="entry name" value="Tox-PAAR-like"/>
    <property type="match status" value="1"/>
</dbReference>
<evidence type="ECO:0000313" key="3">
    <source>
        <dbReference type="Proteomes" id="UP000054596"/>
    </source>
</evidence>
<comment type="caution">
    <text evidence="2">The sequence shown here is derived from an EMBL/GenBank/DDBJ whole genome shotgun (WGS) entry which is preliminary data.</text>
</comment>
<dbReference type="Proteomes" id="UP000054596">
    <property type="component" value="Unassembled WGS sequence"/>
</dbReference>
<accession>A0A158CMN4</accession>
<feature type="compositionally biased region" description="Polar residues" evidence="1">
    <location>
        <begin position="74"/>
        <end position="89"/>
    </location>
</feature>
<feature type="compositionally biased region" description="Basic and acidic residues" evidence="1">
    <location>
        <begin position="57"/>
        <end position="73"/>
    </location>
</feature>
<dbReference type="RefSeq" id="WP_086972596.1">
    <property type="nucleotide sequence ID" value="NZ_FCOJ02000053.1"/>
</dbReference>
<name>A0A158CMN4_9BURK</name>
<gene>
    <name evidence="2" type="ORF">AWB82_05609</name>
</gene>
<evidence type="ECO:0000256" key="1">
    <source>
        <dbReference type="SAM" id="MobiDB-lite"/>
    </source>
</evidence>
<dbReference type="EMBL" id="FCOJ02000053">
    <property type="protein sequence ID" value="SAK83653.1"/>
    <property type="molecule type" value="Genomic_DNA"/>
</dbReference>
<protein>
    <submittedName>
        <fullName evidence="2">Uncharacterized protein</fullName>
    </submittedName>
</protein>
<dbReference type="AlphaFoldDB" id="A0A158CMN4"/>
<evidence type="ECO:0000313" key="2">
    <source>
        <dbReference type="EMBL" id="SAK83653.1"/>
    </source>
</evidence>
<feature type="region of interest" description="Disordered" evidence="1">
    <location>
        <begin position="52"/>
        <end position="89"/>
    </location>
</feature>
<dbReference type="STRING" id="1777143.AWB82_05609"/>
<keyword evidence="3" id="KW-1185">Reference proteome</keyword>
<sequence length="260" mass="28312">MAVTVYAEGMGLFHRGSGGKGVAPGDVCLTPPPPPGGPLPVPYVNLASASDLQKGSETVKADGEPTALEDHSEVSTSTGNEAGTQGGNVVTHKTSGKAYFELWSMTVKFEGKGVCRHGDMMGQNAGSKPVGALDKAALVKFKKKFRKRSKCARRYRRKGYGPTDKQTAHVKSKRCWVRIGRKRCNNFGVTADHQPPLIIAWYQGGCNDPQKFKKWARSNGAVRPQCHMHSRRKNPQKGFGRRFKAGSITAVMKKIVLFVK</sequence>
<proteinExistence type="predicted"/>
<reference evidence="2" key="1">
    <citation type="submission" date="2016-01" db="EMBL/GenBank/DDBJ databases">
        <authorList>
            <person name="Peeters C."/>
        </authorList>
    </citation>
    <scope>NUCLEOTIDE SEQUENCE [LARGE SCALE GENOMIC DNA]</scope>
    <source>
        <strain evidence="2">LMG 29325</strain>
    </source>
</reference>
<dbReference type="OrthoDB" id="272411at2"/>